<reference evidence="2 3" key="1">
    <citation type="submission" date="2024-09" db="EMBL/GenBank/DDBJ databases">
        <authorList>
            <person name="Sun Q."/>
            <person name="Mori K."/>
        </authorList>
    </citation>
    <scope>NUCLEOTIDE SEQUENCE [LARGE SCALE GENOMIC DNA]</scope>
    <source>
        <strain evidence="2 3">JCM 3307</strain>
    </source>
</reference>
<feature type="transmembrane region" description="Helical" evidence="1">
    <location>
        <begin position="6"/>
        <end position="27"/>
    </location>
</feature>
<accession>A0ABV5MS74</accession>
<proteinExistence type="predicted"/>
<evidence type="ECO:0000313" key="2">
    <source>
        <dbReference type="EMBL" id="MFB9451717.1"/>
    </source>
</evidence>
<dbReference type="Proteomes" id="UP001589608">
    <property type="component" value="Unassembled WGS sequence"/>
</dbReference>
<organism evidence="2 3">
    <name type="scientific">Dactylosporangium vinaceum</name>
    <dbReference type="NCBI Taxonomy" id="53362"/>
    <lineage>
        <taxon>Bacteria</taxon>
        <taxon>Bacillati</taxon>
        <taxon>Actinomycetota</taxon>
        <taxon>Actinomycetes</taxon>
        <taxon>Micromonosporales</taxon>
        <taxon>Micromonosporaceae</taxon>
        <taxon>Dactylosporangium</taxon>
    </lineage>
</organism>
<dbReference type="RefSeq" id="WP_223104065.1">
    <property type="nucleotide sequence ID" value="NZ_CP061913.1"/>
</dbReference>
<evidence type="ECO:0000256" key="1">
    <source>
        <dbReference type="SAM" id="Phobius"/>
    </source>
</evidence>
<protein>
    <submittedName>
        <fullName evidence="2">Uncharacterized protein</fullName>
    </submittedName>
</protein>
<keyword evidence="3" id="KW-1185">Reference proteome</keyword>
<keyword evidence="1" id="KW-0812">Transmembrane</keyword>
<evidence type="ECO:0000313" key="3">
    <source>
        <dbReference type="Proteomes" id="UP001589608"/>
    </source>
</evidence>
<name>A0ABV5MS74_9ACTN</name>
<comment type="caution">
    <text evidence="2">The sequence shown here is derived from an EMBL/GenBank/DDBJ whole genome shotgun (WGS) entry which is preliminary data.</text>
</comment>
<sequence length="103" mass="11401">MDPISLVLLGMALFGGAAVVTIAYLTIDDLMHWFRDRRHLLRNRNTIAATVIKTIGSGKYRTVQGIFNTASNSWVQSRTLESDSISADLAYRHRGDGTAVYTV</sequence>
<keyword evidence="1" id="KW-1133">Transmembrane helix</keyword>
<keyword evidence="1" id="KW-0472">Membrane</keyword>
<dbReference type="EMBL" id="JBHMCA010000090">
    <property type="protein sequence ID" value="MFB9451717.1"/>
    <property type="molecule type" value="Genomic_DNA"/>
</dbReference>
<gene>
    <name evidence="2" type="ORF">ACFFTR_52395</name>
</gene>